<name>A0A8C6UHJ3_9GOBI</name>
<accession>A0A8C6UHJ3</accession>
<dbReference type="InterPro" id="IPR000276">
    <property type="entry name" value="GPCR_Rhodpsn"/>
</dbReference>
<dbReference type="Gene3D" id="1.20.1070.10">
    <property type="entry name" value="Rhodopsin 7-helix transmembrane proteins"/>
    <property type="match status" value="1"/>
</dbReference>
<evidence type="ECO:0000256" key="8">
    <source>
        <dbReference type="ARBA" id="ARBA00023139"/>
    </source>
</evidence>
<keyword evidence="5 17" id="KW-1133">Transmembrane helix</keyword>
<dbReference type="InterPro" id="IPR017452">
    <property type="entry name" value="GPCR_Rhodpsn_7TM"/>
</dbReference>
<keyword evidence="6 16" id="KW-0297">G-protein coupled receptor</keyword>
<evidence type="ECO:0000256" key="2">
    <source>
        <dbReference type="ARBA" id="ARBA00015306"/>
    </source>
</evidence>
<comment type="subcellular location">
    <subcellularLocation>
        <location evidence="1">Cell membrane</location>
        <topology evidence="1">Multi-pass membrane protein</topology>
    </subcellularLocation>
</comment>
<evidence type="ECO:0000256" key="17">
    <source>
        <dbReference type="SAM" id="Phobius"/>
    </source>
</evidence>
<evidence type="ECO:0000313" key="20">
    <source>
        <dbReference type="Proteomes" id="UP000694523"/>
    </source>
</evidence>
<dbReference type="PRINTS" id="PR00652">
    <property type="entry name" value="5HT7RECEPTR"/>
</dbReference>
<evidence type="ECO:0000256" key="1">
    <source>
        <dbReference type="ARBA" id="ARBA00004651"/>
    </source>
</evidence>
<evidence type="ECO:0000256" key="6">
    <source>
        <dbReference type="ARBA" id="ARBA00023040"/>
    </source>
</evidence>
<keyword evidence="4 16" id="KW-0812">Transmembrane</keyword>
<dbReference type="SMART" id="SM01381">
    <property type="entry name" value="7TM_GPCR_Srsx"/>
    <property type="match status" value="1"/>
</dbReference>
<dbReference type="SUPFAM" id="SSF81321">
    <property type="entry name" value="Family A G protein-coupled receptor-like"/>
    <property type="match status" value="1"/>
</dbReference>
<protein>
    <recommendedName>
        <fullName evidence="2">5-hydroxytryptamine receptor 7</fullName>
    </recommendedName>
    <alternativeName>
        <fullName evidence="14">Serotonin receptor 7</fullName>
    </alternativeName>
</protein>
<keyword evidence="10 16" id="KW-0675">Receptor</keyword>
<feature type="transmembrane region" description="Helical" evidence="17">
    <location>
        <begin position="320"/>
        <end position="343"/>
    </location>
</feature>
<evidence type="ECO:0000256" key="11">
    <source>
        <dbReference type="ARBA" id="ARBA00023180"/>
    </source>
</evidence>
<keyword evidence="20" id="KW-1185">Reference proteome</keyword>
<dbReference type="AlphaFoldDB" id="A0A8C6UHJ3"/>
<dbReference type="PROSITE" id="PS50262">
    <property type="entry name" value="G_PROTEIN_RECEP_F1_2"/>
    <property type="match status" value="1"/>
</dbReference>
<dbReference type="PROSITE" id="PS00237">
    <property type="entry name" value="G_PROTEIN_RECEP_F1_1"/>
    <property type="match status" value="1"/>
</dbReference>
<keyword evidence="7 17" id="KW-0472">Membrane</keyword>
<dbReference type="GO" id="GO:0045202">
    <property type="term" value="C:synapse"/>
    <property type="evidence" value="ECO:0007669"/>
    <property type="project" value="GOC"/>
</dbReference>
<feature type="transmembrane region" description="Helical" evidence="17">
    <location>
        <begin position="109"/>
        <end position="130"/>
    </location>
</feature>
<evidence type="ECO:0000313" key="19">
    <source>
        <dbReference type="Ensembl" id="ENSNMLP00000034729.1"/>
    </source>
</evidence>
<evidence type="ECO:0000256" key="7">
    <source>
        <dbReference type="ARBA" id="ARBA00023136"/>
    </source>
</evidence>
<keyword evidence="11" id="KW-0325">Glycoprotein</keyword>
<proteinExistence type="inferred from homology"/>
<keyword evidence="13" id="KW-0449">Lipoprotein</keyword>
<organism evidence="19 20">
    <name type="scientific">Neogobius melanostomus</name>
    <name type="common">round goby</name>
    <dbReference type="NCBI Taxonomy" id="47308"/>
    <lineage>
        <taxon>Eukaryota</taxon>
        <taxon>Metazoa</taxon>
        <taxon>Chordata</taxon>
        <taxon>Craniata</taxon>
        <taxon>Vertebrata</taxon>
        <taxon>Euteleostomi</taxon>
        <taxon>Actinopterygii</taxon>
        <taxon>Neopterygii</taxon>
        <taxon>Teleostei</taxon>
        <taxon>Neoteleostei</taxon>
        <taxon>Acanthomorphata</taxon>
        <taxon>Gobiaria</taxon>
        <taxon>Gobiiformes</taxon>
        <taxon>Gobioidei</taxon>
        <taxon>Gobiidae</taxon>
        <taxon>Benthophilinae</taxon>
        <taxon>Neogobiini</taxon>
        <taxon>Neogobius</taxon>
    </lineage>
</organism>
<feature type="transmembrane region" description="Helical" evidence="17">
    <location>
        <begin position="150"/>
        <end position="169"/>
    </location>
</feature>
<evidence type="ECO:0000256" key="5">
    <source>
        <dbReference type="ARBA" id="ARBA00022989"/>
    </source>
</evidence>
<feature type="transmembrane region" description="Helical" evidence="17">
    <location>
        <begin position="363"/>
        <end position="382"/>
    </location>
</feature>
<evidence type="ECO:0000259" key="18">
    <source>
        <dbReference type="PROSITE" id="PS50262"/>
    </source>
</evidence>
<dbReference type="InterPro" id="IPR001069">
    <property type="entry name" value="5HT_7_rcpt"/>
</dbReference>
<dbReference type="FunFam" id="1.20.1070.10:FF:000071">
    <property type="entry name" value="5-hydroxytryptamine (serotonin) receptor 7a"/>
    <property type="match status" value="1"/>
</dbReference>
<sequence>WTQRSLYSPLRSYHPLRSVCAPLVSHFLQDVSEVTNGSLQLLYNVLVTISPTAMQWNESCGEQLQDFGRPEKIIIGVLLAMITAVTVMGNTLVVIAVCVVKKLRQPSNYLLVSLAVADLSVAIVVMPFVIVTDLTGGKWLFGEVFCNIFIAMDVMCCTASIMTLCVISVDRYLGITRPLTYPARQNGQLMAKMIMGVWLVAASITLPPFCGWAKNVHTAGVCLISQDFGYTIYSTAVAFYIPMLVMLVMYYKIFRAARKSGAKHRFTDLSRRERLETVTNEALRMQGLKPPGVAEECATLSRLLNRERKNISIFKREQKAATTLGVIVGVFAVCWLPFFILSTARPFICGVECSCVPIWLERILLWLGYANSLMNPFIYAFFNRDLRSTYRDLLRCRYRNINRRLSAVGVHEALKCVLFLPQFWSNLYSFSAKMINCLGLFCDIPFTTQIQKRPAQLKYVTEKHPDL</sequence>
<dbReference type="Ensembl" id="ENSNMLT00000038685.1">
    <property type="protein sequence ID" value="ENSNMLP00000034729.1"/>
    <property type="gene ID" value="ENSNMLG00000021459.1"/>
</dbReference>
<evidence type="ECO:0000256" key="15">
    <source>
        <dbReference type="ARBA" id="ARBA00045776"/>
    </source>
</evidence>
<dbReference type="Proteomes" id="UP000694523">
    <property type="component" value="Unplaced"/>
</dbReference>
<feature type="domain" description="G-protein coupled receptors family 1 profile" evidence="18">
    <location>
        <begin position="89"/>
        <end position="379"/>
    </location>
</feature>
<reference evidence="19" key="1">
    <citation type="submission" date="2025-08" db="UniProtKB">
        <authorList>
            <consortium name="Ensembl"/>
        </authorList>
    </citation>
    <scope>IDENTIFICATION</scope>
</reference>
<dbReference type="CDD" id="cd15329">
    <property type="entry name" value="7tmA_5-HT7"/>
    <property type="match status" value="1"/>
</dbReference>
<evidence type="ECO:0000256" key="3">
    <source>
        <dbReference type="ARBA" id="ARBA00022475"/>
    </source>
</evidence>
<dbReference type="GO" id="GO:0043410">
    <property type="term" value="P:positive regulation of MAPK cascade"/>
    <property type="evidence" value="ECO:0007669"/>
    <property type="project" value="TreeGrafter"/>
</dbReference>
<dbReference type="PANTHER" id="PTHR24248:SF199">
    <property type="entry name" value="IP13425P-RELATED"/>
    <property type="match status" value="1"/>
</dbReference>
<dbReference type="GO" id="GO:0007268">
    <property type="term" value="P:chemical synaptic transmission"/>
    <property type="evidence" value="ECO:0007669"/>
    <property type="project" value="InterPro"/>
</dbReference>
<keyword evidence="8" id="KW-0564">Palmitate</keyword>
<evidence type="ECO:0000256" key="13">
    <source>
        <dbReference type="ARBA" id="ARBA00023288"/>
    </source>
</evidence>
<feature type="transmembrane region" description="Helical" evidence="17">
    <location>
        <begin position="73"/>
        <end position="97"/>
    </location>
</feature>
<evidence type="ECO:0000256" key="14">
    <source>
        <dbReference type="ARBA" id="ARBA00031930"/>
    </source>
</evidence>
<keyword evidence="3" id="KW-1003">Cell membrane</keyword>
<dbReference type="GO" id="GO:0042310">
    <property type="term" value="P:vasoconstriction"/>
    <property type="evidence" value="ECO:0007669"/>
    <property type="project" value="InterPro"/>
</dbReference>
<dbReference type="PRINTS" id="PR01101">
    <property type="entry name" value="5HTRECEPTOR"/>
</dbReference>
<comment type="function">
    <text evidence="15">G-protein coupled receptor for 5-hydroxytryptamine (serotonin), a biogenic hormone that functions as a neurotransmitter, a hormone and a mitogen. Ligand binding causes a conformation change that triggers signaling via guanine nucleotide-binding proteins (G proteins) and modulates the activity of downstream effectors. HTR7 is coupled to G(s) G alpha proteins and mediates activation of adenylate cyclase activity.</text>
</comment>
<evidence type="ECO:0000256" key="10">
    <source>
        <dbReference type="ARBA" id="ARBA00023170"/>
    </source>
</evidence>
<evidence type="ECO:0000256" key="9">
    <source>
        <dbReference type="ARBA" id="ARBA00023157"/>
    </source>
</evidence>
<dbReference type="GO" id="GO:0004993">
    <property type="term" value="F:G protein-coupled serotonin receptor activity"/>
    <property type="evidence" value="ECO:0007669"/>
    <property type="project" value="InterPro"/>
</dbReference>
<evidence type="ECO:0000256" key="16">
    <source>
        <dbReference type="RuleBase" id="RU000688"/>
    </source>
</evidence>
<keyword evidence="9" id="KW-1015">Disulfide bond</keyword>
<evidence type="ECO:0000256" key="12">
    <source>
        <dbReference type="ARBA" id="ARBA00023224"/>
    </source>
</evidence>
<keyword evidence="12 16" id="KW-0807">Transducer</keyword>
<feature type="transmembrane region" description="Helical" evidence="17">
    <location>
        <begin position="189"/>
        <end position="210"/>
    </location>
</feature>
<dbReference type="PANTHER" id="PTHR24248">
    <property type="entry name" value="ADRENERGIC RECEPTOR-RELATED G-PROTEIN COUPLED RECEPTOR"/>
    <property type="match status" value="1"/>
</dbReference>
<dbReference type="Pfam" id="PF00001">
    <property type="entry name" value="7tm_1"/>
    <property type="match status" value="1"/>
</dbReference>
<dbReference type="GO" id="GO:0006939">
    <property type="term" value="P:smooth muscle contraction"/>
    <property type="evidence" value="ECO:0007669"/>
    <property type="project" value="InterPro"/>
</dbReference>
<dbReference type="InterPro" id="IPR002231">
    <property type="entry name" value="5HT_rcpt"/>
</dbReference>
<evidence type="ECO:0000256" key="4">
    <source>
        <dbReference type="ARBA" id="ARBA00022692"/>
    </source>
</evidence>
<feature type="transmembrane region" description="Helical" evidence="17">
    <location>
        <begin position="230"/>
        <end position="251"/>
    </location>
</feature>
<dbReference type="PRINTS" id="PR00237">
    <property type="entry name" value="GPCRRHODOPSN"/>
</dbReference>
<dbReference type="GO" id="GO:0071880">
    <property type="term" value="P:adenylate cyclase-activating adrenergic receptor signaling pathway"/>
    <property type="evidence" value="ECO:0007669"/>
    <property type="project" value="TreeGrafter"/>
</dbReference>
<reference evidence="19" key="2">
    <citation type="submission" date="2025-09" db="UniProtKB">
        <authorList>
            <consortium name="Ensembl"/>
        </authorList>
    </citation>
    <scope>IDENTIFICATION</scope>
</reference>
<dbReference type="GO" id="GO:0005886">
    <property type="term" value="C:plasma membrane"/>
    <property type="evidence" value="ECO:0007669"/>
    <property type="project" value="UniProtKB-SubCell"/>
</dbReference>
<dbReference type="GO" id="GO:0007623">
    <property type="term" value="P:circadian rhythm"/>
    <property type="evidence" value="ECO:0007669"/>
    <property type="project" value="InterPro"/>
</dbReference>
<comment type="similarity">
    <text evidence="16">Belongs to the G-protein coupled receptor 1 family.</text>
</comment>